<dbReference type="PANTHER" id="PTHR32278">
    <property type="entry name" value="F-BOX DOMAIN-CONTAINING PROTEIN"/>
    <property type="match status" value="1"/>
</dbReference>
<comment type="caution">
    <text evidence="2">The sequence shown here is derived from an EMBL/GenBank/DDBJ whole genome shotgun (WGS) entry which is preliminary data.</text>
</comment>
<dbReference type="InterPro" id="IPR001810">
    <property type="entry name" value="F-box_dom"/>
</dbReference>
<protein>
    <submittedName>
        <fullName evidence="2">F-box protein PP2-B15</fullName>
    </submittedName>
</protein>
<dbReference type="PANTHER" id="PTHR32278:SF11">
    <property type="entry name" value="F-BOX DOMAIN-CONTAINING PROTEIN"/>
    <property type="match status" value="1"/>
</dbReference>
<dbReference type="CDD" id="cd22162">
    <property type="entry name" value="F-box_AtSKIP3-like"/>
    <property type="match status" value="1"/>
</dbReference>
<dbReference type="EMBL" id="JBFOLJ010000016">
    <property type="protein sequence ID" value="KAL2468628.1"/>
    <property type="molecule type" value="Genomic_DNA"/>
</dbReference>
<dbReference type="Proteomes" id="UP001604277">
    <property type="component" value="Unassembled WGS sequence"/>
</dbReference>
<dbReference type="SUPFAM" id="SSF81383">
    <property type="entry name" value="F-box domain"/>
    <property type="match status" value="1"/>
</dbReference>
<reference evidence="3" key="1">
    <citation type="submission" date="2024-07" db="EMBL/GenBank/DDBJ databases">
        <title>Two chromosome-level genome assemblies of Korean endemic species Abeliophyllum distichum and Forsythia ovata (Oleaceae).</title>
        <authorList>
            <person name="Jang H."/>
        </authorList>
    </citation>
    <scope>NUCLEOTIDE SEQUENCE [LARGE SCALE GENOMIC DNA]</scope>
</reference>
<organism evidence="2 3">
    <name type="scientific">Forsythia ovata</name>
    <dbReference type="NCBI Taxonomy" id="205694"/>
    <lineage>
        <taxon>Eukaryota</taxon>
        <taxon>Viridiplantae</taxon>
        <taxon>Streptophyta</taxon>
        <taxon>Embryophyta</taxon>
        <taxon>Tracheophyta</taxon>
        <taxon>Spermatophyta</taxon>
        <taxon>Magnoliopsida</taxon>
        <taxon>eudicotyledons</taxon>
        <taxon>Gunneridae</taxon>
        <taxon>Pentapetalae</taxon>
        <taxon>asterids</taxon>
        <taxon>lamiids</taxon>
        <taxon>Lamiales</taxon>
        <taxon>Oleaceae</taxon>
        <taxon>Forsythieae</taxon>
        <taxon>Forsythia</taxon>
    </lineage>
</organism>
<accession>A0ABD1PXH4</accession>
<dbReference type="AlphaFoldDB" id="A0ABD1PXH4"/>
<dbReference type="Pfam" id="PF00646">
    <property type="entry name" value="F-box"/>
    <property type="match status" value="1"/>
</dbReference>
<dbReference type="InterPro" id="IPR025886">
    <property type="entry name" value="PP2-like"/>
</dbReference>
<proteinExistence type="predicted"/>
<evidence type="ECO:0000313" key="3">
    <source>
        <dbReference type="Proteomes" id="UP001604277"/>
    </source>
</evidence>
<dbReference type="PROSITE" id="PS50181">
    <property type="entry name" value="FBOX"/>
    <property type="match status" value="1"/>
</dbReference>
<gene>
    <name evidence="2" type="ORF">Fot_50204</name>
</gene>
<keyword evidence="3" id="KW-1185">Reference proteome</keyword>
<evidence type="ECO:0000313" key="2">
    <source>
        <dbReference type="EMBL" id="KAL2468628.1"/>
    </source>
</evidence>
<sequence length="283" mass="32366">MAATPIHDLPEDCLARVIAFTTPRKACQSSIVSTMFRNSIESDFVWEKFLPCDYRDIMSKLVSPLMEFSSKKDLFFKLSSPQLIDGGNKTFAIDKSTNKKCYMLSARELSITWASNPLSWSWKPLLHSRFSQGVELIMVCWLEICGKISTRMLSENTTYGAYLVVKLANRAFGLDFLPSEVSIEVGDYKSTGITYLRGGSECKKQDLEHYYAQHKIDESRSSKIYEVEERVLHMREDGWLEVELGEFYCDGEDREVKMSLKEVKGEHLKGGLLVEGIELRPKH</sequence>
<dbReference type="Pfam" id="PF14299">
    <property type="entry name" value="PP2"/>
    <property type="match status" value="1"/>
</dbReference>
<dbReference type="InterPro" id="IPR036047">
    <property type="entry name" value="F-box-like_dom_sf"/>
</dbReference>
<feature type="domain" description="F-box" evidence="1">
    <location>
        <begin position="3"/>
        <end position="49"/>
    </location>
</feature>
<evidence type="ECO:0000259" key="1">
    <source>
        <dbReference type="PROSITE" id="PS50181"/>
    </source>
</evidence>
<name>A0ABD1PXH4_9LAMI</name>